<sequence length="264" mass="29807">MKLVLSETVGDPSAIGAALLPLRVRYFLQGSPARQADVIQQQSSRKREPDFAPGFLLVGSLHPKAINMIRTIMFIATWRSISDCFVYQANTSPGRLMSKALLQVLDAEEESRLMRFFRRRLQNREDAADAMQETLLRALEVSHATLIDNPQAYLFQIARSVARLTAIRQSRERPLFAPYEAGFAVACEEPGQERVVAGRQHLILMARAIEALPRRCQQVFVLSRLHGHSNGEIAARLGISRNMVEKHIIKALLHCRQVRAQIKM</sequence>
<dbReference type="NCBIfam" id="TIGR02937">
    <property type="entry name" value="sigma70-ECF"/>
    <property type="match status" value="1"/>
</dbReference>
<dbReference type="InterPro" id="IPR036388">
    <property type="entry name" value="WH-like_DNA-bd_sf"/>
</dbReference>
<evidence type="ECO:0000256" key="3">
    <source>
        <dbReference type="ARBA" id="ARBA00023082"/>
    </source>
</evidence>
<accession>A0AAF0GZC0</accession>
<dbReference type="InterPro" id="IPR007627">
    <property type="entry name" value="RNA_pol_sigma70_r2"/>
</dbReference>
<dbReference type="Pfam" id="PF04542">
    <property type="entry name" value="Sigma70_r2"/>
    <property type="match status" value="1"/>
</dbReference>
<dbReference type="GO" id="GO:0006352">
    <property type="term" value="P:DNA-templated transcription initiation"/>
    <property type="evidence" value="ECO:0007669"/>
    <property type="project" value="InterPro"/>
</dbReference>
<dbReference type="SUPFAM" id="SSF88659">
    <property type="entry name" value="Sigma3 and sigma4 domains of RNA polymerase sigma factors"/>
    <property type="match status" value="1"/>
</dbReference>
<evidence type="ECO:0000313" key="7">
    <source>
        <dbReference type="EMBL" id="WGM60884.1"/>
    </source>
</evidence>
<dbReference type="Gene3D" id="1.10.10.10">
    <property type="entry name" value="Winged helix-like DNA-binding domain superfamily/Winged helix DNA-binding domain"/>
    <property type="match status" value="1"/>
</dbReference>
<dbReference type="PANTHER" id="PTHR43133">
    <property type="entry name" value="RNA POLYMERASE ECF-TYPE SIGMA FACTO"/>
    <property type="match status" value="1"/>
</dbReference>
<reference evidence="7" key="2">
    <citation type="submission" date="2023-04" db="EMBL/GenBank/DDBJ databases">
        <title>Complete genome sequence of Agrobacterium salinitolerans CFBP5506.</title>
        <authorList>
            <person name="Yen H.-C."/>
            <person name="Yan X.-H."/>
            <person name="Lai E.-M."/>
            <person name="Kuo C.-H."/>
        </authorList>
    </citation>
    <scope>NUCLEOTIDE SEQUENCE</scope>
    <source>
        <strain evidence="7">CFBP5506</strain>
    </source>
</reference>
<dbReference type="InterPro" id="IPR039425">
    <property type="entry name" value="RNA_pol_sigma-70-like"/>
</dbReference>
<dbReference type="InterPro" id="IPR013249">
    <property type="entry name" value="RNA_pol_sigma70_r4_t2"/>
</dbReference>
<keyword evidence="2" id="KW-0805">Transcription regulation</keyword>
<keyword evidence="4" id="KW-0804">Transcription</keyword>
<dbReference type="Gene3D" id="1.10.1740.10">
    <property type="match status" value="1"/>
</dbReference>
<proteinExistence type="inferred from homology"/>
<dbReference type="Pfam" id="PF08281">
    <property type="entry name" value="Sigma70_r4_2"/>
    <property type="match status" value="1"/>
</dbReference>
<dbReference type="SUPFAM" id="SSF88946">
    <property type="entry name" value="Sigma2 domain of RNA polymerase sigma factors"/>
    <property type="match status" value="1"/>
</dbReference>
<dbReference type="PANTHER" id="PTHR43133:SF63">
    <property type="entry name" value="RNA POLYMERASE SIGMA FACTOR FECI-RELATED"/>
    <property type="match status" value="1"/>
</dbReference>
<organism evidence="7 8">
    <name type="scientific">Agrobacterium tumefaciens</name>
    <dbReference type="NCBI Taxonomy" id="358"/>
    <lineage>
        <taxon>Bacteria</taxon>
        <taxon>Pseudomonadati</taxon>
        <taxon>Pseudomonadota</taxon>
        <taxon>Alphaproteobacteria</taxon>
        <taxon>Hyphomicrobiales</taxon>
        <taxon>Rhizobiaceae</taxon>
        <taxon>Rhizobium/Agrobacterium group</taxon>
        <taxon>Agrobacterium</taxon>
        <taxon>Agrobacterium tumefaciens complex</taxon>
    </lineage>
</organism>
<evidence type="ECO:0000259" key="5">
    <source>
        <dbReference type="Pfam" id="PF04542"/>
    </source>
</evidence>
<dbReference type="GO" id="GO:0016987">
    <property type="term" value="F:sigma factor activity"/>
    <property type="evidence" value="ECO:0007669"/>
    <property type="project" value="UniProtKB-KW"/>
</dbReference>
<dbReference type="InterPro" id="IPR014284">
    <property type="entry name" value="RNA_pol_sigma-70_dom"/>
</dbReference>
<evidence type="ECO:0000313" key="8">
    <source>
        <dbReference type="Proteomes" id="UP000305410"/>
    </source>
</evidence>
<name>A0AAF0GZC0_AGRTU</name>
<dbReference type="AlphaFoldDB" id="A0AAF0GZC0"/>
<protein>
    <submittedName>
        <fullName evidence="7">Sigma-70 family RNA polymerase sigma factor</fullName>
    </submittedName>
</protein>
<evidence type="ECO:0000256" key="2">
    <source>
        <dbReference type="ARBA" id="ARBA00023015"/>
    </source>
</evidence>
<dbReference type="InterPro" id="IPR013324">
    <property type="entry name" value="RNA_pol_sigma_r3/r4-like"/>
</dbReference>
<comment type="similarity">
    <text evidence="1">Belongs to the sigma-70 factor family. ECF subfamily.</text>
</comment>
<feature type="domain" description="RNA polymerase sigma-70 region 2" evidence="5">
    <location>
        <begin position="110"/>
        <end position="163"/>
    </location>
</feature>
<gene>
    <name evidence="7" type="ORF">CFBP5506_14435</name>
</gene>
<feature type="domain" description="RNA polymerase sigma factor 70 region 4 type 2" evidence="6">
    <location>
        <begin position="205"/>
        <end position="255"/>
    </location>
</feature>
<dbReference type="InterPro" id="IPR013325">
    <property type="entry name" value="RNA_pol_sigma_r2"/>
</dbReference>
<reference evidence="7" key="1">
    <citation type="submission" date="2019-04" db="EMBL/GenBank/DDBJ databases">
        <authorList>
            <person name="Chiang H.-Y."/>
            <person name="Huang Y.-Y."/>
            <person name="Chou L."/>
            <person name="Lai E.-M."/>
            <person name="Kuo C.-H."/>
        </authorList>
    </citation>
    <scope>NUCLEOTIDE SEQUENCE</scope>
    <source>
        <strain evidence="7">CFBP5506</strain>
    </source>
</reference>
<keyword evidence="3" id="KW-0731">Sigma factor</keyword>
<dbReference type="EMBL" id="CP122963">
    <property type="protein sequence ID" value="WGM60884.1"/>
    <property type="molecule type" value="Genomic_DNA"/>
</dbReference>
<dbReference type="Proteomes" id="UP000305410">
    <property type="component" value="Chromosome Linear"/>
</dbReference>
<dbReference type="GO" id="GO:0003677">
    <property type="term" value="F:DNA binding"/>
    <property type="evidence" value="ECO:0007669"/>
    <property type="project" value="InterPro"/>
</dbReference>
<evidence type="ECO:0000256" key="1">
    <source>
        <dbReference type="ARBA" id="ARBA00010641"/>
    </source>
</evidence>
<evidence type="ECO:0000259" key="6">
    <source>
        <dbReference type="Pfam" id="PF08281"/>
    </source>
</evidence>
<evidence type="ECO:0000256" key="4">
    <source>
        <dbReference type="ARBA" id="ARBA00023163"/>
    </source>
</evidence>